<evidence type="ECO:0000313" key="2">
    <source>
        <dbReference type="Proteomes" id="UP000649799"/>
    </source>
</evidence>
<keyword evidence="2" id="KW-1185">Reference proteome</keyword>
<dbReference type="Proteomes" id="UP000649799">
    <property type="component" value="Unassembled WGS sequence"/>
</dbReference>
<dbReference type="RefSeq" id="WP_166148921.1">
    <property type="nucleotide sequence ID" value="NZ_JAANYN010000007.1"/>
</dbReference>
<organism evidence="1 2">
    <name type="scientific">Cyclobacterium plantarum</name>
    <dbReference type="NCBI Taxonomy" id="2716263"/>
    <lineage>
        <taxon>Bacteria</taxon>
        <taxon>Pseudomonadati</taxon>
        <taxon>Bacteroidota</taxon>
        <taxon>Cytophagia</taxon>
        <taxon>Cytophagales</taxon>
        <taxon>Cyclobacteriaceae</taxon>
        <taxon>Cyclobacterium</taxon>
    </lineage>
</organism>
<accession>A0ABX0H9B0</accession>
<evidence type="ECO:0008006" key="3">
    <source>
        <dbReference type="Google" id="ProtNLM"/>
    </source>
</evidence>
<dbReference type="EMBL" id="JAANYN010000007">
    <property type="protein sequence ID" value="NHE58484.1"/>
    <property type="molecule type" value="Genomic_DNA"/>
</dbReference>
<evidence type="ECO:0000313" key="1">
    <source>
        <dbReference type="EMBL" id="NHE58484.1"/>
    </source>
</evidence>
<comment type="caution">
    <text evidence="1">The sequence shown here is derived from an EMBL/GenBank/DDBJ whole genome shotgun (WGS) entry which is preliminary data.</text>
</comment>
<gene>
    <name evidence="1" type="ORF">G9Q97_16870</name>
</gene>
<reference evidence="1 2" key="1">
    <citation type="submission" date="2020-03" db="EMBL/GenBank/DDBJ databases">
        <title>Cyclobacterium plantarum sp. nov., a marine bacterium isolated from a coastal-marine wetland.</title>
        <authorList>
            <person name="Sanchez-Porro C."/>
            <person name="Ventosa A."/>
            <person name="Amoozegar M."/>
        </authorList>
    </citation>
    <scope>NUCLEOTIDE SEQUENCE [LARGE SCALE GENOMIC DNA]</scope>
    <source>
        <strain evidence="1 2">GBPx2</strain>
    </source>
</reference>
<protein>
    <recommendedName>
        <fullName evidence="3">DUF1735 domain-containing protein</fullName>
    </recommendedName>
</protein>
<sequence>MNMQLWRISSFLTYFGLFVACQENTDALIPNNEIIELIILDPSSETELFETLGDGEASIMLKVQIPHNAADKYKSVKFTASDGKFINDSGEYIKRTNSEGIAVSYLTVPLKSGPLYLSAQIGENTDIFYDEKIINLVDIGNILEFEILDNSFQHIPSNMKADGTTILSLKVTANHFVNNLGSIEFSVSDGEFIGSASSSIAFNTDKEAITKFKLPQTPGDIYFTAKSSENSSIQQNAGIKLERAYPDHILLEPSSLFVTETDNTINIVTYLLRNEGSVSIGTRAEFQAFQIDSNNQEKTVGRFTGLTEAVTDEKGKISSVNFLADTGDIDFDNPIFIKAFTTNDTGDVIEEILAINN</sequence>
<name>A0ABX0H9B0_9BACT</name>
<proteinExistence type="predicted"/>
<dbReference type="PROSITE" id="PS51257">
    <property type="entry name" value="PROKAR_LIPOPROTEIN"/>
    <property type="match status" value="1"/>
</dbReference>